<reference evidence="1 2" key="1">
    <citation type="journal article" date="2016" name="Nat. Commun.">
        <title>Thousands of microbial genomes shed light on interconnected biogeochemical processes in an aquifer system.</title>
        <authorList>
            <person name="Anantharaman K."/>
            <person name="Brown C.T."/>
            <person name="Hug L.A."/>
            <person name="Sharon I."/>
            <person name="Castelle C.J."/>
            <person name="Probst A.J."/>
            <person name="Thomas B.C."/>
            <person name="Singh A."/>
            <person name="Wilkins M.J."/>
            <person name="Karaoz U."/>
            <person name="Brodie E.L."/>
            <person name="Williams K.H."/>
            <person name="Hubbard S.S."/>
            <person name="Banfield J.F."/>
        </authorList>
    </citation>
    <scope>NUCLEOTIDE SEQUENCE [LARGE SCALE GENOMIC DNA]</scope>
</reference>
<comment type="caution">
    <text evidence="1">The sequence shown here is derived from an EMBL/GenBank/DDBJ whole genome shotgun (WGS) entry which is preliminary data.</text>
</comment>
<evidence type="ECO:0000313" key="2">
    <source>
        <dbReference type="Proteomes" id="UP000177960"/>
    </source>
</evidence>
<sequence>MGEERKEQHQYTVSVPCQTVLTIEKLKLETGANNTGEVLGDALTLYAEVVERVKSGRVLTAMDESTGKYVEITSPSLERVKSQKTKKAQ</sequence>
<dbReference type="AlphaFoldDB" id="A0A1G1ZJ07"/>
<proteinExistence type="predicted"/>
<gene>
    <name evidence="1" type="ORF">A3B92_02670</name>
</gene>
<dbReference type="EMBL" id="MHJG01000003">
    <property type="protein sequence ID" value="OGY64409.1"/>
    <property type="molecule type" value="Genomic_DNA"/>
</dbReference>
<name>A0A1G1ZJ07_9BACT</name>
<protein>
    <submittedName>
        <fullName evidence="1">Uncharacterized protein</fullName>
    </submittedName>
</protein>
<accession>A0A1G1ZJ07</accession>
<organism evidence="1 2">
    <name type="scientific">Candidatus Harrisonbacteria bacterium RIFCSPHIGHO2_02_FULL_42_16</name>
    <dbReference type="NCBI Taxonomy" id="1798404"/>
    <lineage>
        <taxon>Bacteria</taxon>
        <taxon>Candidatus Harrisoniibacteriota</taxon>
    </lineage>
</organism>
<dbReference type="Proteomes" id="UP000177960">
    <property type="component" value="Unassembled WGS sequence"/>
</dbReference>
<evidence type="ECO:0000313" key="1">
    <source>
        <dbReference type="EMBL" id="OGY64409.1"/>
    </source>
</evidence>
<dbReference type="STRING" id="1798404.A3B92_02670"/>